<evidence type="ECO:0000256" key="3">
    <source>
        <dbReference type="RuleBase" id="RU000363"/>
    </source>
</evidence>
<protein>
    <submittedName>
        <fullName evidence="4">Carbonyl reductase 2</fullName>
    </submittedName>
</protein>
<dbReference type="EMBL" id="JAPQKS010000007">
    <property type="protein sequence ID" value="KAJ5220154.1"/>
    <property type="molecule type" value="Genomic_DNA"/>
</dbReference>
<keyword evidence="5" id="KW-1185">Reference proteome</keyword>
<dbReference type="InterPro" id="IPR002347">
    <property type="entry name" value="SDR_fam"/>
</dbReference>
<comment type="similarity">
    <text evidence="1 3">Belongs to the short-chain dehydrogenases/reductases (SDR) family.</text>
</comment>
<dbReference type="AlphaFoldDB" id="A0A9W9NHJ4"/>
<dbReference type="GeneID" id="83205957"/>
<dbReference type="PANTHER" id="PTHR43115">
    <property type="entry name" value="DEHYDROGENASE/REDUCTASE SDR FAMILY MEMBER 11"/>
    <property type="match status" value="1"/>
</dbReference>
<evidence type="ECO:0000313" key="4">
    <source>
        <dbReference type="EMBL" id="KAJ5220154.1"/>
    </source>
</evidence>
<organism evidence="4 5">
    <name type="scientific">Penicillium chermesinum</name>
    <dbReference type="NCBI Taxonomy" id="63820"/>
    <lineage>
        <taxon>Eukaryota</taxon>
        <taxon>Fungi</taxon>
        <taxon>Dikarya</taxon>
        <taxon>Ascomycota</taxon>
        <taxon>Pezizomycotina</taxon>
        <taxon>Eurotiomycetes</taxon>
        <taxon>Eurotiomycetidae</taxon>
        <taxon>Eurotiales</taxon>
        <taxon>Aspergillaceae</taxon>
        <taxon>Penicillium</taxon>
    </lineage>
</organism>
<dbReference type="RefSeq" id="XP_058326984.1">
    <property type="nucleotide sequence ID" value="XM_058478654.1"/>
</dbReference>
<comment type="caution">
    <text evidence="4">The sequence shown here is derived from an EMBL/GenBank/DDBJ whole genome shotgun (WGS) entry which is preliminary data.</text>
</comment>
<dbReference type="PRINTS" id="PR00081">
    <property type="entry name" value="GDHRDH"/>
</dbReference>
<dbReference type="Gene3D" id="3.40.50.720">
    <property type="entry name" value="NAD(P)-binding Rossmann-like Domain"/>
    <property type="match status" value="1"/>
</dbReference>
<dbReference type="Proteomes" id="UP001150941">
    <property type="component" value="Unassembled WGS sequence"/>
</dbReference>
<dbReference type="CDD" id="cd05233">
    <property type="entry name" value="SDR_c"/>
    <property type="match status" value="1"/>
</dbReference>
<evidence type="ECO:0000256" key="1">
    <source>
        <dbReference type="ARBA" id="ARBA00006484"/>
    </source>
</evidence>
<accession>A0A9W9NHJ4</accession>
<name>A0A9W9NHJ4_9EURO</name>
<dbReference type="PANTHER" id="PTHR43115:SF4">
    <property type="entry name" value="DEHYDROGENASE_REDUCTASE SDR FAMILY MEMBER 11"/>
    <property type="match status" value="1"/>
</dbReference>
<dbReference type="SUPFAM" id="SSF51735">
    <property type="entry name" value="NAD(P)-binding Rossmann-fold domains"/>
    <property type="match status" value="1"/>
</dbReference>
<dbReference type="GO" id="GO:0016491">
    <property type="term" value="F:oxidoreductase activity"/>
    <property type="evidence" value="ECO:0007669"/>
    <property type="project" value="UniProtKB-KW"/>
</dbReference>
<dbReference type="InterPro" id="IPR036291">
    <property type="entry name" value="NAD(P)-bd_dom_sf"/>
</dbReference>
<reference evidence="4" key="1">
    <citation type="submission" date="2022-11" db="EMBL/GenBank/DDBJ databases">
        <authorList>
            <person name="Petersen C."/>
        </authorList>
    </citation>
    <scope>NUCLEOTIDE SEQUENCE</scope>
    <source>
        <strain evidence="4">IBT 19713</strain>
    </source>
</reference>
<reference evidence="4" key="2">
    <citation type="journal article" date="2023" name="IMA Fungus">
        <title>Comparative genomic study of the Penicillium genus elucidates a diverse pangenome and 15 lateral gene transfer events.</title>
        <authorList>
            <person name="Petersen C."/>
            <person name="Sorensen T."/>
            <person name="Nielsen M.R."/>
            <person name="Sondergaard T.E."/>
            <person name="Sorensen J.L."/>
            <person name="Fitzpatrick D.A."/>
            <person name="Frisvad J.C."/>
            <person name="Nielsen K.L."/>
        </authorList>
    </citation>
    <scope>NUCLEOTIDE SEQUENCE</scope>
    <source>
        <strain evidence="4">IBT 19713</strain>
    </source>
</reference>
<dbReference type="OrthoDB" id="1933717at2759"/>
<gene>
    <name evidence="4" type="ORF">N7468_009358</name>
</gene>
<sequence length="307" mass="33542">MSEFDQLSNVKGTAFTHQCYTQPYPAITPTRPELAQTVKVIVITGVTREIGQKVVINSITPIEFYAQDVLYCRKLSSDPRDEGTGLRNFIRTGQPRCHCAHWPLNAAGNKAFQEITAELGVPQVLINNAGVAGPVKPNLKASVEEWWNTLVVNVKAIFTVTKAFVKETGATPAKQTTIISITSMPSQGVPPVLGPYSTSNAAVNKFTAYLNSEYPNINSFVLDPGVVRTDTTLDVPYLMPYANDSPLLPGGTAVWLSSGDKKYLSGRYIMSSWNVKEIEARKGETHECNLLTFALKGEFGLGNIKVD</sequence>
<evidence type="ECO:0000313" key="5">
    <source>
        <dbReference type="Proteomes" id="UP001150941"/>
    </source>
</evidence>
<proteinExistence type="inferred from homology"/>
<keyword evidence="2" id="KW-0560">Oxidoreductase</keyword>
<dbReference type="PRINTS" id="PR00080">
    <property type="entry name" value="SDRFAMILY"/>
</dbReference>
<evidence type="ECO:0000256" key="2">
    <source>
        <dbReference type="ARBA" id="ARBA00023002"/>
    </source>
</evidence>
<dbReference type="Pfam" id="PF00106">
    <property type="entry name" value="adh_short"/>
    <property type="match status" value="1"/>
</dbReference>